<accession>A0ABV2AUR1</accession>
<gene>
    <name evidence="2" type="ORF">MHBO_004665</name>
</gene>
<keyword evidence="1" id="KW-0175">Coiled coil</keyword>
<comment type="caution">
    <text evidence="2">The sequence shown here is derived from an EMBL/GenBank/DDBJ whole genome shotgun (WGS) entry which is preliminary data.</text>
</comment>
<feature type="coiled-coil region" evidence="1">
    <location>
        <begin position="8"/>
        <end position="206"/>
    </location>
</feature>
<feature type="non-terminal residue" evidence="2">
    <location>
        <position position="1"/>
    </location>
</feature>
<evidence type="ECO:0000313" key="2">
    <source>
        <dbReference type="EMBL" id="MES1923123.1"/>
    </source>
</evidence>
<dbReference type="EMBL" id="JBDODL010004764">
    <property type="protein sequence ID" value="MES1923123.1"/>
    <property type="molecule type" value="Genomic_DNA"/>
</dbReference>
<evidence type="ECO:0000256" key="1">
    <source>
        <dbReference type="SAM" id="Coils"/>
    </source>
</evidence>
<name>A0ABV2AUR1_9EUKA</name>
<feature type="non-terminal residue" evidence="2">
    <location>
        <position position="210"/>
    </location>
</feature>
<proteinExistence type="predicted"/>
<dbReference type="Proteomes" id="UP001439008">
    <property type="component" value="Unassembled WGS sequence"/>
</dbReference>
<evidence type="ECO:0000313" key="3">
    <source>
        <dbReference type="Proteomes" id="UP001439008"/>
    </source>
</evidence>
<protein>
    <submittedName>
        <fullName evidence="2">Uncharacterized protein</fullName>
    </submittedName>
</protein>
<reference evidence="2 3" key="1">
    <citation type="journal article" date="2024" name="BMC Biol.">
        <title>Comparative genomics of Ascetosporea gives new insight into the evolutionary basis for animal parasitism in Rhizaria.</title>
        <authorList>
            <person name="Hiltunen Thoren M."/>
            <person name="Onut-Brannstrom I."/>
            <person name="Alfjorden A."/>
            <person name="Peckova H."/>
            <person name="Swords F."/>
            <person name="Hooper C."/>
            <person name="Holzer A.S."/>
            <person name="Bass D."/>
            <person name="Burki F."/>
        </authorList>
    </citation>
    <scope>NUCLEOTIDE SEQUENCE [LARGE SCALE GENOMIC DNA]</scope>
    <source>
        <strain evidence="2">20-A016</strain>
    </source>
</reference>
<organism evidence="2 3">
    <name type="scientific">Bonamia ostreae</name>
    <dbReference type="NCBI Taxonomy" id="126728"/>
    <lineage>
        <taxon>Eukaryota</taxon>
        <taxon>Sar</taxon>
        <taxon>Rhizaria</taxon>
        <taxon>Endomyxa</taxon>
        <taxon>Ascetosporea</taxon>
        <taxon>Haplosporida</taxon>
        <taxon>Bonamia</taxon>
    </lineage>
</organism>
<sequence>IEILGTDVSKSKSEVDELLATLQKLNKENTTLQEGLIGYRSECERLTTKLAEFEQLQARCVELEQKLSEAFERDAQSDQLNTELRNIIGQREEKLMSYDQHIASLKTRNTELENQVIASTEELNTRIQAGAQANNTISIQLGDVMNDNQRLESAKNALEERLRYCETESNRLGGIFGECEQLRAQCGTLEQKISNMTEVVKEKEERIDQL</sequence>
<keyword evidence="3" id="KW-1185">Reference proteome</keyword>